<dbReference type="Proteomes" id="UP000319103">
    <property type="component" value="Unassembled WGS sequence"/>
</dbReference>
<dbReference type="GO" id="GO:0016757">
    <property type="term" value="F:glycosyltransferase activity"/>
    <property type="evidence" value="ECO:0007669"/>
    <property type="project" value="TreeGrafter"/>
</dbReference>
<comment type="caution">
    <text evidence="1">The sequence shown here is derived from an EMBL/GenBank/DDBJ whole genome shotgun (WGS) entry which is preliminary data.</text>
</comment>
<dbReference type="InterPro" id="IPR050194">
    <property type="entry name" value="Glycosyltransferase_grp1"/>
</dbReference>
<evidence type="ECO:0000313" key="2">
    <source>
        <dbReference type="Proteomes" id="UP000319103"/>
    </source>
</evidence>
<dbReference type="PANTHER" id="PTHR45947:SF3">
    <property type="entry name" value="SULFOQUINOVOSYL TRANSFERASE SQD2"/>
    <property type="match status" value="1"/>
</dbReference>
<dbReference type="Pfam" id="PF13692">
    <property type="entry name" value="Glyco_trans_1_4"/>
    <property type="match status" value="1"/>
</dbReference>
<dbReference type="AlphaFoldDB" id="A0A540W4R7"/>
<dbReference type="CDD" id="cd03801">
    <property type="entry name" value="GT4_PimA-like"/>
    <property type="match status" value="1"/>
</dbReference>
<reference evidence="1 2" key="1">
    <citation type="submission" date="2019-06" db="EMBL/GenBank/DDBJ databases">
        <title>Description of Kitasatospora acidophila sp. nov. isolated from pine grove soil, and reclassification of Streptomyces novaecaesareae to Kitasatospora novaeceasareae comb. nov.</title>
        <authorList>
            <person name="Kim M.J."/>
        </authorList>
    </citation>
    <scope>NUCLEOTIDE SEQUENCE [LARGE SCALE GENOMIC DNA]</scope>
    <source>
        <strain evidence="1 2">MMS16-CNU292</strain>
    </source>
</reference>
<gene>
    <name evidence="1" type="ORF">E6W39_18935</name>
</gene>
<keyword evidence="1" id="KW-0808">Transferase</keyword>
<organism evidence="1 2">
    <name type="scientific">Kitasatospora acidiphila</name>
    <dbReference type="NCBI Taxonomy" id="2567942"/>
    <lineage>
        <taxon>Bacteria</taxon>
        <taxon>Bacillati</taxon>
        <taxon>Actinomycetota</taxon>
        <taxon>Actinomycetes</taxon>
        <taxon>Kitasatosporales</taxon>
        <taxon>Streptomycetaceae</taxon>
        <taxon>Kitasatospora</taxon>
    </lineage>
</organism>
<accession>A0A540W4R7</accession>
<dbReference type="OrthoDB" id="3514870at2"/>
<name>A0A540W4R7_9ACTN</name>
<protein>
    <submittedName>
        <fullName evidence="1">Glycosyltransferase family 4 protein</fullName>
    </submittedName>
</protein>
<dbReference type="PANTHER" id="PTHR45947">
    <property type="entry name" value="SULFOQUINOVOSYL TRANSFERASE SQD2"/>
    <property type="match status" value="1"/>
</dbReference>
<evidence type="ECO:0000313" key="1">
    <source>
        <dbReference type="EMBL" id="TQF03927.1"/>
    </source>
</evidence>
<proteinExistence type="predicted"/>
<dbReference type="EMBL" id="VIGB01000003">
    <property type="protein sequence ID" value="TQF03927.1"/>
    <property type="molecule type" value="Genomic_DNA"/>
</dbReference>
<dbReference type="SUPFAM" id="SSF53756">
    <property type="entry name" value="UDP-Glycosyltransferase/glycogen phosphorylase"/>
    <property type="match status" value="1"/>
</dbReference>
<dbReference type="Gene3D" id="3.40.50.2000">
    <property type="entry name" value="Glycogen Phosphorylase B"/>
    <property type="match status" value="2"/>
</dbReference>
<keyword evidence="2" id="KW-1185">Reference proteome</keyword>
<sequence length="300" mass="33799">MLHTMLRALVDRGHEVHVLESRPPLNERYRHDGYVVDGTQVHPHRDKEDLPELMAESDIVVTHLENTARAVILSRWMQKPCFVVLHNDHENTRSWSSAQDVWQVYNSEWLRDELGPTAQSLIVRPPILSEEYRTTPGEAVTLVNLSPEKGSGVFYELAARMPETRFLGVVGAHGDQVRRDLPNVTLVEHQDPHAMREVYARTRVLLMPSDYESWGRVGVEAMASGIPVIASPTAGLTESLGHAGVFVPRDDLDGWESAVRRLQDGRSWRAASRRAKARSNELDAHRIEDLAAWCDAVESA</sequence>